<dbReference type="Gene3D" id="2.40.170.20">
    <property type="entry name" value="TonB-dependent receptor, beta-barrel domain"/>
    <property type="match status" value="1"/>
</dbReference>
<evidence type="ECO:0000256" key="8">
    <source>
        <dbReference type="PROSITE-ProRule" id="PRU01360"/>
    </source>
</evidence>
<dbReference type="InterPro" id="IPR008969">
    <property type="entry name" value="CarboxyPept-like_regulatory"/>
</dbReference>
<evidence type="ECO:0000313" key="13">
    <source>
        <dbReference type="EMBL" id="SDL11574.1"/>
    </source>
</evidence>
<dbReference type="NCBIfam" id="TIGR04057">
    <property type="entry name" value="SusC_RagA_signa"/>
    <property type="match status" value="1"/>
</dbReference>
<dbReference type="InterPro" id="IPR023997">
    <property type="entry name" value="TonB-dep_OMP_SusC/RagA_CS"/>
</dbReference>
<dbReference type="Proteomes" id="UP000198901">
    <property type="component" value="Unassembled WGS sequence"/>
</dbReference>
<keyword evidence="7 8" id="KW-0998">Cell outer membrane</keyword>
<feature type="domain" description="TonB-dependent receptor-like beta-barrel" evidence="11">
    <location>
        <begin position="432"/>
        <end position="975"/>
    </location>
</feature>
<evidence type="ECO:0000259" key="12">
    <source>
        <dbReference type="Pfam" id="PF07715"/>
    </source>
</evidence>
<dbReference type="GO" id="GO:0009279">
    <property type="term" value="C:cell outer membrane"/>
    <property type="evidence" value="ECO:0007669"/>
    <property type="project" value="UniProtKB-SubCell"/>
</dbReference>
<evidence type="ECO:0000256" key="4">
    <source>
        <dbReference type="ARBA" id="ARBA00022692"/>
    </source>
</evidence>
<dbReference type="Gene3D" id="2.60.40.1120">
    <property type="entry name" value="Carboxypeptidase-like, regulatory domain"/>
    <property type="match status" value="1"/>
</dbReference>
<dbReference type="SUPFAM" id="SSF56935">
    <property type="entry name" value="Porins"/>
    <property type="match status" value="1"/>
</dbReference>
<dbReference type="NCBIfam" id="TIGR04056">
    <property type="entry name" value="OMP_RagA_SusC"/>
    <property type="match status" value="1"/>
</dbReference>
<dbReference type="SUPFAM" id="SSF49464">
    <property type="entry name" value="Carboxypeptidase regulatory domain-like"/>
    <property type="match status" value="1"/>
</dbReference>
<evidence type="ECO:0000256" key="5">
    <source>
        <dbReference type="ARBA" id="ARBA00023077"/>
    </source>
</evidence>
<dbReference type="Pfam" id="PF07715">
    <property type="entry name" value="Plug"/>
    <property type="match status" value="1"/>
</dbReference>
<keyword evidence="2 8" id="KW-0813">Transport</keyword>
<keyword evidence="14" id="KW-1185">Reference proteome</keyword>
<evidence type="ECO:0000313" key="14">
    <source>
        <dbReference type="Proteomes" id="UP000198901"/>
    </source>
</evidence>
<dbReference type="InterPro" id="IPR000531">
    <property type="entry name" value="Beta-barrel_TonB"/>
</dbReference>
<evidence type="ECO:0000256" key="3">
    <source>
        <dbReference type="ARBA" id="ARBA00022452"/>
    </source>
</evidence>
<keyword evidence="5 9" id="KW-0798">TonB box</keyword>
<dbReference type="EMBL" id="FNGS01000001">
    <property type="protein sequence ID" value="SDL11574.1"/>
    <property type="molecule type" value="Genomic_DNA"/>
</dbReference>
<name>A0A1G9HFS7_9BACT</name>
<keyword evidence="3 8" id="KW-1134">Transmembrane beta strand</keyword>
<protein>
    <submittedName>
        <fullName evidence="13">TonB-linked outer membrane protein, SusC/RagA family</fullName>
    </submittedName>
</protein>
<evidence type="ECO:0000256" key="10">
    <source>
        <dbReference type="SAM" id="SignalP"/>
    </source>
</evidence>
<organism evidence="13 14">
    <name type="scientific">Siphonobacter aquaeclarae</name>
    <dbReference type="NCBI Taxonomy" id="563176"/>
    <lineage>
        <taxon>Bacteria</taxon>
        <taxon>Pseudomonadati</taxon>
        <taxon>Bacteroidota</taxon>
        <taxon>Cytophagia</taxon>
        <taxon>Cytophagales</taxon>
        <taxon>Cytophagaceae</taxon>
        <taxon>Siphonobacter</taxon>
    </lineage>
</organism>
<dbReference type="Gene3D" id="2.170.130.10">
    <property type="entry name" value="TonB-dependent receptor, plug domain"/>
    <property type="match status" value="1"/>
</dbReference>
<evidence type="ECO:0000256" key="2">
    <source>
        <dbReference type="ARBA" id="ARBA00022448"/>
    </source>
</evidence>
<dbReference type="STRING" id="563176.SAMN04488090_0027"/>
<proteinExistence type="inferred from homology"/>
<dbReference type="Pfam" id="PF00593">
    <property type="entry name" value="TonB_dep_Rec_b-barrel"/>
    <property type="match status" value="1"/>
</dbReference>
<dbReference type="PROSITE" id="PS52016">
    <property type="entry name" value="TONB_DEPENDENT_REC_3"/>
    <property type="match status" value="1"/>
</dbReference>
<keyword evidence="6 8" id="KW-0472">Membrane</keyword>
<dbReference type="InterPro" id="IPR039426">
    <property type="entry name" value="TonB-dep_rcpt-like"/>
</dbReference>
<evidence type="ECO:0000256" key="9">
    <source>
        <dbReference type="RuleBase" id="RU003357"/>
    </source>
</evidence>
<dbReference type="InterPro" id="IPR037066">
    <property type="entry name" value="Plug_dom_sf"/>
</dbReference>
<dbReference type="InterPro" id="IPR023996">
    <property type="entry name" value="TonB-dep_OMP_SusC/RagA"/>
</dbReference>
<gene>
    <name evidence="13" type="ORF">SAMN04488090_0027</name>
</gene>
<evidence type="ECO:0000259" key="11">
    <source>
        <dbReference type="Pfam" id="PF00593"/>
    </source>
</evidence>
<dbReference type="Pfam" id="PF13715">
    <property type="entry name" value="CarbopepD_reg_2"/>
    <property type="match status" value="1"/>
</dbReference>
<dbReference type="InterPro" id="IPR036942">
    <property type="entry name" value="Beta-barrel_TonB_sf"/>
</dbReference>
<comment type="similarity">
    <text evidence="8 9">Belongs to the TonB-dependent receptor family.</text>
</comment>
<evidence type="ECO:0000256" key="7">
    <source>
        <dbReference type="ARBA" id="ARBA00023237"/>
    </source>
</evidence>
<feature type="domain" description="TonB-dependent receptor plug" evidence="12">
    <location>
        <begin position="126"/>
        <end position="248"/>
    </location>
</feature>
<accession>A0A1G9HFS7</accession>
<evidence type="ECO:0000256" key="1">
    <source>
        <dbReference type="ARBA" id="ARBA00004571"/>
    </source>
</evidence>
<feature type="chain" id="PRO_5011586364" evidence="10">
    <location>
        <begin position="33"/>
        <end position="1019"/>
    </location>
</feature>
<keyword evidence="10" id="KW-0732">Signal</keyword>
<dbReference type="FunFam" id="2.170.130.10:FF:000008">
    <property type="entry name" value="SusC/RagA family TonB-linked outer membrane protein"/>
    <property type="match status" value="1"/>
</dbReference>
<comment type="subcellular location">
    <subcellularLocation>
        <location evidence="1 8">Cell outer membrane</location>
        <topology evidence="1 8">Multi-pass membrane protein</topology>
    </subcellularLocation>
</comment>
<sequence>MLKSSQMRKKMKERIRYLLLLSAVFLTAAAGAQTKLNGKVIDSRTRLPIAYASISLKGSTNGSVTKEDGSFEIVTYKALPATLIVQNVGYERREVEVRELPVTIELTETSQALQEVVVIGYGTQKKSDITGSISTLPAQALKQPISSFDRALQGVVAGVQVTSVAGQPGAAVSIRIRGGNSINGSNEPLYVIDGFPVYNSNSDADAGVTTGPNINALSTLNPADIESIDILKDASATAIYGSRGANGVVIITTKKGKAGQHSFTYDGYYGVQDVVRTIPLLNAQQWALLKNDARLDSGKQPAFTQTQIDSLGQPGVGTDWQRAAFRTAPIQSHNLSFTGGDDKTRFAVSGNYFKQDGVLANTDFERYSFRINMDRTFTSKFKLGTNLTGSKTKAQVAPAGVVGNLLQMPPTVPLYDATGSYTLRSIYDTPLGNPIATLNRQLNETVSYRGFGNAYGEYQLAEGLTARISAGIDALVTKQNRYLPSTLYEGASYNGLGSIGTKFAIGWLNENTLSYRKSLGANHQLDAVVGYTQQTSTTENTVASASNFVTDAFQHNNLGAGTTLQTPSSNAFSWALQSFLGRVNYTFRNKYHFTVSARADGSSRLGKNHKWGYFPSAAFSWNVNREEFIKALPQISNLKFRVSAGVTGNQEITPYSSLAQESYYSYIIGNTLVAGYAPSGVANPDLKWESTSQYDAGIDLGLLKNRISITLDAYYKVTRDLLLNVPLPYTTGYSSALQNFGKAENKGIELSLNTVNFEGKFNWTSAFVFSANRNKVLSLGPGVTSIISDPSLARVGEALGSFYVYKTNGIFQLTDDVASLPRLSAKDKAGSQRYVDVNGDGTITQANDRVIVGNAQPKFIVGLTNTFNYKNFDLTFLFQGQYGNKVYNVNKANLELGTGYIGASTTMLDRWTPTNPSNTIHRAIEEPAIVISDRFIEDGSYLRLKNISLGYSLPSSLTSLLKVKQVRFYVSGQNLATWTNYTGYDPEVSSNGQSSLTPGVDNAVYPNSKTVLGGLTVTF</sequence>
<evidence type="ECO:0000256" key="6">
    <source>
        <dbReference type="ARBA" id="ARBA00023136"/>
    </source>
</evidence>
<keyword evidence="4 8" id="KW-0812">Transmembrane</keyword>
<dbReference type="InterPro" id="IPR012910">
    <property type="entry name" value="Plug_dom"/>
</dbReference>
<feature type="signal peptide" evidence="10">
    <location>
        <begin position="1"/>
        <end position="32"/>
    </location>
</feature>
<reference evidence="13 14" key="1">
    <citation type="submission" date="2016-10" db="EMBL/GenBank/DDBJ databases">
        <authorList>
            <person name="de Groot N.N."/>
        </authorList>
    </citation>
    <scope>NUCLEOTIDE SEQUENCE [LARGE SCALE GENOMIC DNA]</scope>
    <source>
        <strain evidence="13 14">DSM 21668</strain>
    </source>
</reference>
<dbReference type="AlphaFoldDB" id="A0A1G9HFS7"/>